<dbReference type="OrthoDB" id="3215033at2"/>
<accession>A0A4S8NI38</accession>
<protein>
    <submittedName>
        <fullName evidence="1">DUF3046 domain-containing protein</fullName>
    </submittedName>
</protein>
<dbReference type="InterPro" id="IPR021408">
    <property type="entry name" value="DUF3046"/>
</dbReference>
<dbReference type="AlphaFoldDB" id="A0A4S8NI38"/>
<dbReference type="EMBL" id="STGW01000003">
    <property type="protein sequence ID" value="THV15881.1"/>
    <property type="molecule type" value="Genomic_DNA"/>
</dbReference>
<comment type="caution">
    <text evidence="1">The sequence shown here is derived from an EMBL/GenBank/DDBJ whole genome shotgun (WGS) entry which is preliminary data.</text>
</comment>
<name>A0A4S8NI38_9ACTN</name>
<dbReference type="RefSeq" id="WP_136561976.1">
    <property type="nucleotide sequence ID" value="NZ_BAABLS010000010.1"/>
</dbReference>
<sequence>MRHTEFWSRMEAHLGASYAPVWADQFVMSELGGLTAREALDAGIAPVRVWRAVWAALGLPASER</sequence>
<organism evidence="1 2">
    <name type="scientific">Nocardioides caeni</name>
    <dbReference type="NCBI Taxonomy" id="574700"/>
    <lineage>
        <taxon>Bacteria</taxon>
        <taxon>Bacillati</taxon>
        <taxon>Actinomycetota</taxon>
        <taxon>Actinomycetes</taxon>
        <taxon>Propionibacteriales</taxon>
        <taxon>Nocardioidaceae</taxon>
        <taxon>Nocardioides</taxon>
    </lineage>
</organism>
<dbReference type="Pfam" id="PF11248">
    <property type="entry name" value="DUF3046"/>
    <property type="match status" value="1"/>
</dbReference>
<dbReference type="Proteomes" id="UP000307087">
    <property type="component" value="Unassembled WGS sequence"/>
</dbReference>
<gene>
    <name evidence="1" type="ORF">E9934_05970</name>
</gene>
<keyword evidence="2" id="KW-1185">Reference proteome</keyword>
<evidence type="ECO:0000313" key="1">
    <source>
        <dbReference type="EMBL" id="THV15881.1"/>
    </source>
</evidence>
<evidence type="ECO:0000313" key="2">
    <source>
        <dbReference type="Proteomes" id="UP000307087"/>
    </source>
</evidence>
<reference evidence="1 2" key="1">
    <citation type="journal article" date="2009" name="Int. J. Syst. Evol. Microbiol.">
        <title>Nocardioides caeni sp. nov., isolated from wastewater.</title>
        <authorList>
            <person name="Yoon J.H."/>
            <person name="Kang S.J."/>
            <person name="Park S."/>
            <person name="Kim W."/>
            <person name="Oh T.K."/>
        </authorList>
    </citation>
    <scope>NUCLEOTIDE SEQUENCE [LARGE SCALE GENOMIC DNA]</scope>
    <source>
        <strain evidence="1 2">DSM 23134</strain>
    </source>
</reference>
<proteinExistence type="predicted"/>